<dbReference type="AlphaFoldDB" id="A0A0P9CR08"/>
<feature type="non-terminal residue" evidence="1">
    <location>
        <position position="263"/>
    </location>
</feature>
<dbReference type="EMBL" id="LJCR01002922">
    <property type="protein sequence ID" value="KPV48126.1"/>
    <property type="molecule type" value="Genomic_DNA"/>
</dbReference>
<organism evidence="1 2">
    <name type="scientific">Kouleothrix aurantiaca</name>
    <dbReference type="NCBI Taxonomy" id="186479"/>
    <lineage>
        <taxon>Bacteria</taxon>
        <taxon>Bacillati</taxon>
        <taxon>Chloroflexota</taxon>
        <taxon>Chloroflexia</taxon>
        <taxon>Chloroflexales</taxon>
        <taxon>Roseiflexineae</taxon>
        <taxon>Roseiflexaceae</taxon>
        <taxon>Kouleothrix</taxon>
    </lineage>
</organism>
<dbReference type="InterPro" id="IPR011990">
    <property type="entry name" value="TPR-like_helical_dom_sf"/>
</dbReference>
<dbReference type="InterPro" id="IPR019734">
    <property type="entry name" value="TPR_rpt"/>
</dbReference>
<dbReference type="PANTHER" id="PTHR10098">
    <property type="entry name" value="RAPSYN-RELATED"/>
    <property type="match status" value="1"/>
</dbReference>
<reference evidence="1 2" key="1">
    <citation type="submission" date="2015-09" db="EMBL/GenBank/DDBJ databases">
        <title>Draft genome sequence of Kouleothrix aurantiaca JCM 19913.</title>
        <authorList>
            <person name="Hemp J."/>
        </authorList>
    </citation>
    <scope>NUCLEOTIDE SEQUENCE [LARGE SCALE GENOMIC DNA]</scope>
    <source>
        <strain evidence="1 2">COM-B</strain>
    </source>
</reference>
<keyword evidence="2" id="KW-1185">Reference proteome</keyword>
<sequence>LGEYATTEALCHEALALGQELGDRYNQAIACNILGQAAYDQGQYAAAQAWSQQSLALEQQLGNRWSMAYSLTNLGKVAYITGAYPEARRMFEESLRIRQAMGDTRGVAVCNVRLGETAVALGALDEAREQYDQSLHLFRAIGNRWGEAATQISRMQLAFARHDTALALDPMQEALKIALDLESLPQIVTLLATAAPLIRQGGDESWASALDQLLAAAPTSLHDYHSDAYRLLAWIKRGGRRVLTAAPARPAEAPAEPPAAPRP</sequence>
<dbReference type="Pfam" id="PF13424">
    <property type="entry name" value="TPR_12"/>
    <property type="match status" value="1"/>
</dbReference>
<name>A0A0P9CR08_9CHLR</name>
<feature type="non-terminal residue" evidence="1">
    <location>
        <position position="1"/>
    </location>
</feature>
<gene>
    <name evidence="1" type="ORF">SE17_39730</name>
</gene>
<protein>
    <submittedName>
        <fullName evidence="1">Uncharacterized protein</fullName>
    </submittedName>
</protein>
<dbReference type="SMART" id="SM00028">
    <property type="entry name" value="TPR"/>
    <property type="match status" value="3"/>
</dbReference>
<comment type="caution">
    <text evidence="1">The sequence shown here is derived from an EMBL/GenBank/DDBJ whole genome shotgun (WGS) entry which is preliminary data.</text>
</comment>
<accession>A0A0P9CR08</accession>
<proteinExistence type="predicted"/>
<dbReference type="SUPFAM" id="SSF48452">
    <property type="entry name" value="TPR-like"/>
    <property type="match status" value="1"/>
</dbReference>
<dbReference type="PANTHER" id="PTHR10098:SF108">
    <property type="entry name" value="TETRATRICOPEPTIDE REPEAT PROTEIN 28"/>
    <property type="match status" value="1"/>
</dbReference>
<dbReference type="Gene3D" id="1.25.40.10">
    <property type="entry name" value="Tetratricopeptide repeat domain"/>
    <property type="match status" value="1"/>
</dbReference>
<evidence type="ECO:0000313" key="1">
    <source>
        <dbReference type="EMBL" id="KPV48126.1"/>
    </source>
</evidence>
<dbReference type="Proteomes" id="UP000050509">
    <property type="component" value="Unassembled WGS sequence"/>
</dbReference>
<evidence type="ECO:0000313" key="2">
    <source>
        <dbReference type="Proteomes" id="UP000050509"/>
    </source>
</evidence>